<accession>A0ABR1IZI1</accession>
<reference evidence="2 3" key="1">
    <citation type="submission" date="2024-01" db="EMBL/GenBank/DDBJ databases">
        <title>A draft genome for the cacao thread blight pathogen Marasmiellus scandens.</title>
        <authorList>
            <person name="Baruah I.K."/>
            <person name="Leung J."/>
            <person name="Bukari Y."/>
            <person name="Amoako-Attah I."/>
            <person name="Meinhardt L.W."/>
            <person name="Bailey B.A."/>
            <person name="Cohen S.P."/>
        </authorList>
    </citation>
    <scope>NUCLEOTIDE SEQUENCE [LARGE SCALE GENOMIC DNA]</scope>
    <source>
        <strain evidence="2 3">GH-19</strain>
    </source>
</reference>
<proteinExistence type="predicted"/>
<dbReference type="Pfam" id="PF17109">
    <property type="entry name" value="Goodbye"/>
    <property type="match status" value="1"/>
</dbReference>
<comment type="caution">
    <text evidence="2">The sequence shown here is derived from an EMBL/GenBank/DDBJ whole genome shotgun (WGS) entry which is preliminary data.</text>
</comment>
<evidence type="ECO:0000259" key="1">
    <source>
        <dbReference type="Pfam" id="PF17109"/>
    </source>
</evidence>
<keyword evidence="3" id="KW-1185">Reference proteome</keyword>
<dbReference type="EMBL" id="JBANRG010000046">
    <property type="protein sequence ID" value="KAK7445707.1"/>
    <property type="molecule type" value="Genomic_DNA"/>
</dbReference>
<protein>
    <recommendedName>
        <fullName evidence="1">Fungal STAND N-terminal Goodbye domain-containing protein</fullName>
    </recommendedName>
</protein>
<organism evidence="2 3">
    <name type="scientific">Marasmiellus scandens</name>
    <dbReference type="NCBI Taxonomy" id="2682957"/>
    <lineage>
        <taxon>Eukaryota</taxon>
        <taxon>Fungi</taxon>
        <taxon>Dikarya</taxon>
        <taxon>Basidiomycota</taxon>
        <taxon>Agaricomycotina</taxon>
        <taxon>Agaricomycetes</taxon>
        <taxon>Agaricomycetidae</taxon>
        <taxon>Agaricales</taxon>
        <taxon>Marasmiineae</taxon>
        <taxon>Omphalotaceae</taxon>
        <taxon>Marasmiellus</taxon>
    </lineage>
</organism>
<dbReference type="InterPro" id="IPR031350">
    <property type="entry name" value="Goodbye_dom"/>
</dbReference>
<gene>
    <name evidence="2" type="ORF">VKT23_014703</name>
</gene>
<feature type="domain" description="Fungal STAND N-terminal Goodbye" evidence="1">
    <location>
        <begin position="17"/>
        <end position="136"/>
    </location>
</feature>
<dbReference type="Proteomes" id="UP001498398">
    <property type="component" value="Unassembled WGS sequence"/>
</dbReference>
<evidence type="ECO:0000313" key="3">
    <source>
        <dbReference type="Proteomes" id="UP001498398"/>
    </source>
</evidence>
<name>A0ABR1IZI1_9AGAR</name>
<evidence type="ECO:0000313" key="2">
    <source>
        <dbReference type="EMBL" id="KAK7445707.1"/>
    </source>
</evidence>
<sequence length="276" mass="31223">MSNTNLNPQDTQFVDIWNEAVKKYNDTLAGAKGVKLQEFSTKEEALNFINKEAAGFGKFKEKGEKVMKYLNPILDIIGLLCGTAGEAVGLAFEPSKAIFTGIGMLIQQLKNSSEMYDNVSEMLEKLNAILSRFKIHTEYKIDKELREVYIKSIPQVLNIIGMLVEIVGKGHIRAAMRNTFTGNKKFKSALKGLDQICDMENKMAIALISRDYKKTVEDQHMTEVKKWLNPCDPSTNKNGNMEKRAKGTNTWFLDGVTFKKWQHTENSLLWLQGEGE</sequence>